<dbReference type="EMBL" id="LYOR01000008">
    <property type="protein sequence ID" value="OFV65709.1"/>
    <property type="molecule type" value="Genomic_DNA"/>
</dbReference>
<comment type="caution">
    <text evidence="1">The sequence shown here is derived from an EMBL/GenBank/DDBJ whole genome shotgun (WGS) entry which is preliminary data.</text>
</comment>
<dbReference type="AlphaFoldDB" id="A0A1F2P373"/>
<evidence type="ECO:0000313" key="2">
    <source>
        <dbReference type="Proteomes" id="UP000185779"/>
    </source>
</evidence>
<dbReference type="STRING" id="1839936.SBU_001410"/>
<sequence>MFLAFWTIVADFCLLKGSSVGFKIAIDSTVQMPFFFKSSLSLVLRLRVLRSILHVMVSGVALL</sequence>
<protein>
    <submittedName>
        <fullName evidence="1">Uncharacterized protein</fullName>
    </submittedName>
</protein>
<proteinExistence type="predicted"/>
<keyword evidence="2" id="KW-1185">Reference proteome</keyword>
<reference evidence="1" key="1">
    <citation type="submission" date="2016-05" db="EMBL/GenBank/DDBJ databases">
        <title>Microbial consortia oxidize butane by reversing methanogenesis.</title>
        <authorList>
            <person name="Laso-Perez R."/>
            <person name="Richter M."/>
            <person name="Wegener G."/>
            <person name="Musat F."/>
        </authorList>
    </citation>
    <scope>NUCLEOTIDE SEQUENCE [LARGE SCALE GENOMIC DNA]</scope>
    <source>
        <strain evidence="1">BOX1</strain>
    </source>
</reference>
<dbReference type="Proteomes" id="UP000185779">
    <property type="component" value="Unassembled WGS sequence"/>
</dbReference>
<accession>A0A1F2P373</accession>
<organism evidence="1 2">
    <name type="scientific">Candidatus Syntropharchaeum butanivorans</name>
    <dbReference type="NCBI Taxonomy" id="1839936"/>
    <lineage>
        <taxon>Archaea</taxon>
        <taxon>Methanobacteriati</taxon>
        <taxon>Methanobacteriota</taxon>
        <taxon>Stenosarchaea group</taxon>
        <taxon>Methanomicrobia</taxon>
        <taxon>Methanosarcinales</taxon>
        <taxon>ANME-2 cluster</taxon>
        <taxon>Candidatus Syntropharchaeum</taxon>
    </lineage>
</organism>
<gene>
    <name evidence="1" type="ORF">SBU_001410</name>
</gene>
<name>A0A1F2P373_9EURY</name>
<evidence type="ECO:0000313" key="1">
    <source>
        <dbReference type="EMBL" id="OFV65709.1"/>
    </source>
</evidence>